<dbReference type="AlphaFoldDB" id="A0A2R7Y4L3"/>
<dbReference type="InterPro" id="IPR011032">
    <property type="entry name" value="GroES-like_sf"/>
</dbReference>
<evidence type="ECO:0000313" key="1">
    <source>
        <dbReference type="EMBL" id="PUA32423.1"/>
    </source>
</evidence>
<protein>
    <submittedName>
        <fullName evidence="1">Uncharacterized protein</fullName>
    </submittedName>
</protein>
<proteinExistence type="predicted"/>
<accession>A0A2R7Y4L3</accession>
<reference evidence="1 2" key="1">
    <citation type="journal article" date="2018" name="Syst. Appl. Microbiol.">
        <title>A new symbiotic nanoarchaeote (Candidatus Nanoclepta minutus) and its host (Zestosphaera tikiterensis gen. nov., sp. nov.) from a New Zealand hot spring.</title>
        <authorList>
            <person name="St John E."/>
            <person name="Liu Y."/>
            <person name="Podar M."/>
            <person name="Stott M.B."/>
            <person name="Meneghin J."/>
            <person name="Chen Z."/>
            <person name="Lagutin K."/>
            <person name="Mitchell K."/>
            <person name="Reysenbach A.L."/>
        </authorList>
    </citation>
    <scope>NUCLEOTIDE SEQUENCE [LARGE SCALE GENOMIC DNA]</scope>
    <source>
        <strain evidence="1">NZ3</strain>
    </source>
</reference>
<dbReference type="SUPFAM" id="SSF50129">
    <property type="entry name" value="GroES-like"/>
    <property type="match status" value="1"/>
</dbReference>
<organism evidence="1 2">
    <name type="scientific">Zestosphaera tikiterensis</name>
    <dbReference type="NCBI Taxonomy" id="1973259"/>
    <lineage>
        <taxon>Archaea</taxon>
        <taxon>Thermoproteota</taxon>
        <taxon>Thermoprotei</taxon>
        <taxon>Desulfurococcales</taxon>
        <taxon>Desulfurococcaceae</taxon>
        <taxon>Zestosphaera</taxon>
    </lineage>
</organism>
<comment type="caution">
    <text evidence="1">The sequence shown here is derived from an EMBL/GenBank/DDBJ whole genome shotgun (WGS) entry which is preliminary data.</text>
</comment>
<evidence type="ECO:0000313" key="2">
    <source>
        <dbReference type="Proteomes" id="UP000244093"/>
    </source>
</evidence>
<dbReference type="Proteomes" id="UP000244093">
    <property type="component" value="Unassembled WGS sequence"/>
</dbReference>
<dbReference type="EMBL" id="NBVN01000004">
    <property type="protein sequence ID" value="PUA32423.1"/>
    <property type="molecule type" value="Genomic_DNA"/>
</dbReference>
<gene>
    <name evidence="1" type="ORF">B7O98_07145</name>
</gene>
<sequence length="290" mass="32258">MKSVKWYEGVEVREVPIPPIPQGWVLGKVLTAMTYSPKLTGFSEVMIRNVTLGSFGVVRVVEAGVESNVVVGKIYGVVPFCGVGFLGLDVDGLLSEYSVIPSTCLIELKGEPIDKYSSLYIEFSYVEELLKIARRLNSAIIVGCDFTSYVLSLSLKSLVDVTAFCNDEVFKPLHEVGISVRKDLSELRSYDLAIVTENPRFEITKYLTNAGIIYLTPKQPHITLRYFGQPKKVSLVRPSRFNYGSGRKALSGIVKYVLDSNVAFTNDFNEVKNLVEVFPRVSYVASNVKQ</sequence>
<dbReference type="Gene3D" id="3.90.180.10">
    <property type="entry name" value="Medium-chain alcohol dehydrogenases, catalytic domain"/>
    <property type="match status" value="1"/>
</dbReference>
<name>A0A2R7Y4L3_9CREN</name>